<name>A0A0F9FH10_9ZZZZ</name>
<dbReference type="AlphaFoldDB" id="A0A0F9FH10"/>
<dbReference type="InterPro" id="IPR010708">
    <property type="entry name" value="5'(3')-deoxyribonucleotidase"/>
</dbReference>
<reference evidence="1" key="1">
    <citation type="journal article" date="2015" name="Nature">
        <title>Complex archaea that bridge the gap between prokaryotes and eukaryotes.</title>
        <authorList>
            <person name="Spang A."/>
            <person name="Saw J.H."/>
            <person name="Jorgensen S.L."/>
            <person name="Zaremba-Niedzwiedzka K."/>
            <person name="Martijn J."/>
            <person name="Lind A.E."/>
            <person name="van Eijk R."/>
            <person name="Schleper C."/>
            <person name="Guy L."/>
            <person name="Ettema T.J."/>
        </authorList>
    </citation>
    <scope>NUCLEOTIDE SEQUENCE</scope>
</reference>
<gene>
    <name evidence="1" type="ORF">LCGC14_1953530</name>
</gene>
<dbReference type="GO" id="GO:0009264">
    <property type="term" value="P:deoxyribonucleotide catabolic process"/>
    <property type="evidence" value="ECO:0007669"/>
    <property type="project" value="InterPro"/>
</dbReference>
<sequence length="194" mass="22171">MNKVIMFDVDGVLADFDLAFTLLANRMFGTPVSCTFDQKEWNFRTILTNSQQSRVWVAVKNAPYWWQALASLVDQKIMRQINALCLNNEVYFITARTHSWTPLGVQTQRWLMEQGIEHPKVVVTAAKGEACKILKVNYALEDNWGNACAIHWMSEAKSFLINRHYNEKARGIISEGITRVGTVLEFIDAIKKGE</sequence>
<proteinExistence type="predicted"/>
<protein>
    <submittedName>
        <fullName evidence="1">Uncharacterized protein</fullName>
    </submittedName>
</protein>
<organism evidence="1">
    <name type="scientific">marine sediment metagenome</name>
    <dbReference type="NCBI Taxonomy" id="412755"/>
    <lineage>
        <taxon>unclassified sequences</taxon>
        <taxon>metagenomes</taxon>
        <taxon>ecological metagenomes</taxon>
    </lineage>
</organism>
<dbReference type="GO" id="GO:0008253">
    <property type="term" value="F:5'-nucleotidase activity"/>
    <property type="evidence" value="ECO:0007669"/>
    <property type="project" value="InterPro"/>
</dbReference>
<comment type="caution">
    <text evidence="1">The sequence shown here is derived from an EMBL/GenBank/DDBJ whole genome shotgun (WGS) entry which is preliminary data.</text>
</comment>
<dbReference type="SUPFAM" id="SSF56784">
    <property type="entry name" value="HAD-like"/>
    <property type="match status" value="1"/>
</dbReference>
<dbReference type="Pfam" id="PF06941">
    <property type="entry name" value="NT5C"/>
    <property type="match status" value="1"/>
</dbReference>
<dbReference type="InterPro" id="IPR023214">
    <property type="entry name" value="HAD_sf"/>
</dbReference>
<evidence type="ECO:0000313" key="1">
    <source>
        <dbReference type="EMBL" id="KKL85558.1"/>
    </source>
</evidence>
<dbReference type="EMBL" id="LAZR01021372">
    <property type="protein sequence ID" value="KKL85558.1"/>
    <property type="molecule type" value="Genomic_DNA"/>
</dbReference>
<accession>A0A0F9FH10</accession>
<dbReference type="InterPro" id="IPR036412">
    <property type="entry name" value="HAD-like_sf"/>
</dbReference>
<dbReference type="Gene3D" id="3.40.50.1000">
    <property type="entry name" value="HAD superfamily/HAD-like"/>
    <property type="match status" value="1"/>
</dbReference>